<gene>
    <name evidence="2" type="ORF">IJ22_03580</name>
</gene>
<dbReference type="Proteomes" id="UP000061660">
    <property type="component" value="Chromosome"/>
</dbReference>
<dbReference type="KEGG" id="pnp:IJ22_03580"/>
<evidence type="ECO:0000259" key="1">
    <source>
        <dbReference type="Pfam" id="PF09992"/>
    </source>
</evidence>
<dbReference type="PANTHER" id="PTHR40446:SF2">
    <property type="entry name" value="N-ACETYLGLUCOSAMINE-1-PHOSPHODIESTER ALPHA-N-ACETYLGLUCOSAMINIDASE"/>
    <property type="match status" value="1"/>
</dbReference>
<reference evidence="3" key="1">
    <citation type="submission" date="2015-12" db="EMBL/GenBank/DDBJ databases">
        <title>Complete genome sequences of two moderately thermophilic Paenibacillus species.</title>
        <authorList>
            <person name="Butler R.III."/>
            <person name="Wang J."/>
            <person name="Stark B.C."/>
            <person name="Pombert J.-F."/>
        </authorList>
    </citation>
    <scope>NUCLEOTIDE SEQUENCE [LARGE SCALE GENOMIC DNA]</scope>
    <source>
        <strain evidence="3">32O-Y</strain>
    </source>
</reference>
<feature type="domain" description="Phosphodiester glycosidase" evidence="1">
    <location>
        <begin position="175"/>
        <end position="358"/>
    </location>
</feature>
<sequence>MMDTIRQINRLMLLVCAPFTGIMIFLLFAPMSVALPEQEHIAANGWTMPDSVQTAVSQLDQAIEAAALTRSTIEKHYELYSKSAAEAAGMSRTAELAAQRPRIIFDARIGLKLGGHAIRSTSGPNADIKLYSFNERNYKAYALKVDLKSDKAMQMVLGQDKVGGSETTLEAASRYGATAGVNAGGFADDSRSGRRYPLSTTMYNGKYVYGFEPTFADLAFIGLSKDRKLIGGKFTRQADLDKLNPNFGATFVPILLQNGNKQAIPQQWLTSPARAPRTVVGNFKNDQLLFLVTDGYDEKGNSGATLPELQDKLLSLGVKDAYNLDGGGSSSLIYEGQVINRPSDNGRLRKLPTHFLFFK</sequence>
<evidence type="ECO:0000313" key="2">
    <source>
        <dbReference type="EMBL" id="ALS20747.1"/>
    </source>
</evidence>
<dbReference type="InterPro" id="IPR018711">
    <property type="entry name" value="NAGPA"/>
</dbReference>
<evidence type="ECO:0000313" key="3">
    <source>
        <dbReference type="Proteomes" id="UP000061660"/>
    </source>
</evidence>
<reference evidence="2 3" key="2">
    <citation type="journal article" date="2016" name="Genome Announc.">
        <title>Complete Genome Sequences of Two Interactive Moderate Thermophiles, Paenibacillus napthalenovorans 32O-Y and Paenibacillus sp. 32O-W.</title>
        <authorList>
            <person name="Butler R.R.III."/>
            <person name="Wang J."/>
            <person name="Stark B.C."/>
            <person name="Pombert J.F."/>
        </authorList>
    </citation>
    <scope>NUCLEOTIDE SEQUENCE [LARGE SCALE GENOMIC DNA]</scope>
    <source>
        <strain evidence="2 3">32O-Y</strain>
    </source>
</reference>
<dbReference type="PANTHER" id="PTHR40446">
    <property type="entry name" value="N-ACETYLGLUCOSAMINE-1-PHOSPHODIESTER ALPHA-N-ACETYLGLUCOSAMINIDASE"/>
    <property type="match status" value="1"/>
</dbReference>
<dbReference type="Pfam" id="PF09992">
    <property type="entry name" value="NAGPA"/>
    <property type="match status" value="1"/>
</dbReference>
<dbReference type="PATRIC" id="fig|162209.4.peg.378"/>
<proteinExistence type="predicted"/>
<dbReference type="STRING" id="162209.IJ22_03580"/>
<keyword evidence="3" id="KW-1185">Reference proteome</keyword>
<protein>
    <submittedName>
        <fullName evidence="2">Exopolysaccharide biosynthesis protein</fullName>
    </submittedName>
</protein>
<organism evidence="2 3">
    <name type="scientific">Paenibacillus naphthalenovorans</name>
    <dbReference type="NCBI Taxonomy" id="162209"/>
    <lineage>
        <taxon>Bacteria</taxon>
        <taxon>Bacillati</taxon>
        <taxon>Bacillota</taxon>
        <taxon>Bacilli</taxon>
        <taxon>Bacillales</taxon>
        <taxon>Paenibacillaceae</taxon>
        <taxon>Paenibacillus</taxon>
    </lineage>
</organism>
<name>A0A0U2ILG6_9BACL</name>
<dbReference type="AlphaFoldDB" id="A0A0U2ILG6"/>
<accession>A0A0U2ILG6</accession>
<dbReference type="EMBL" id="CP013652">
    <property type="protein sequence ID" value="ALS20747.1"/>
    <property type="molecule type" value="Genomic_DNA"/>
</dbReference>